<protein>
    <recommendedName>
        <fullName evidence="3">Alpha/beta hydrolase fold-3 domain-containing protein</fullName>
    </recommendedName>
</protein>
<dbReference type="OMA" id="WPSERTA"/>
<name>A0A7J6PPP3_PEROL</name>
<dbReference type="EMBL" id="JABANO010038782">
    <property type="protein sequence ID" value="KAF4697992.1"/>
    <property type="molecule type" value="Genomic_DNA"/>
</dbReference>
<dbReference type="GO" id="GO:0016787">
    <property type="term" value="F:hydrolase activity"/>
    <property type="evidence" value="ECO:0007669"/>
    <property type="project" value="UniProtKB-KW"/>
</dbReference>
<keyword evidence="1" id="KW-0378">Hydrolase</keyword>
<feature type="non-terminal residue" evidence="4">
    <location>
        <position position="1"/>
    </location>
</feature>
<dbReference type="AlphaFoldDB" id="A0A7J6PPP3"/>
<evidence type="ECO:0000259" key="3">
    <source>
        <dbReference type="Pfam" id="PF07859"/>
    </source>
</evidence>
<feature type="compositionally biased region" description="Low complexity" evidence="2">
    <location>
        <begin position="13"/>
        <end position="24"/>
    </location>
</feature>
<feature type="domain" description="Alpha/beta hydrolase fold-3" evidence="3">
    <location>
        <begin position="228"/>
        <end position="415"/>
    </location>
</feature>
<dbReference type="InterPro" id="IPR050300">
    <property type="entry name" value="GDXG_lipolytic_enzyme"/>
</dbReference>
<accession>A0A7J6PPP3</accession>
<gene>
    <name evidence="4" type="ORF">FOZ63_031061</name>
</gene>
<dbReference type="Pfam" id="PF07859">
    <property type="entry name" value="Abhydrolase_3"/>
    <property type="match status" value="1"/>
</dbReference>
<evidence type="ECO:0000313" key="5">
    <source>
        <dbReference type="Proteomes" id="UP000553632"/>
    </source>
</evidence>
<proteinExistence type="predicted"/>
<dbReference type="Proteomes" id="UP000553632">
    <property type="component" value="Unassembled WGS sequence"/>
</dbReference>
<dbReference type="PANTHER" id="PTHR48081:SF8">
    <property type="entry name" value="ALPHA_BETA HYDROLASE FOLD-3 DOMAIN-CONTAINING PROTEIN-RELATED"/>
    <property type="match status" value="1"/>
</dbReference>
<feature type="region of interest" description="Disordered" evidence="2">
    <location>
        <begin position="1"/>
        <end position="24"/>
    </location>
</feature>
<evidence type="ECO:0000313" key="4">
    <source>
        <dbReference type="EMBL" id="KAF4697992.1"/>
    </source>
</evidence>
<reference evidence="4 5" key="1">
    <citation type="submission" date="2020-04" db="EMBL/GenBank/DDBJ databases">
        <title>Perkinsus olseni comparative genomics.</title>
        <authorList>
            <person name="Bogema D.R."/>
        </authorList>
    </citation>
    <scope>NUCLEOTIDE SEQUENCE [LARGE SCALE GENOMIC DNA]</scope>
    <source>
        <strain evidence="4 5">ATCC PRA-207</strain>
    </source>
</reference>
<comment type="caution">
    <text evidence="4">The sequence shown here is derived from an EMBL/GenBank/DDBJ whole genome shotgun (WGS) entry which is preliminary data.</text>
</comment>
<dbReference type="SUPFAM" id="SSF53474">
    <property type="entry name" value="alpha/beta-Hydrolases"/>
    <property type="match status" value="1"/>
</dbReference>
<evidence type="ECO:0000256" key="1">
    <source>
        <dbReference type="ARBA" id="ARBA00022801"/>
    </source>
</evidence>
<dbReference type="Gene3D" id="3.40.50.1820">
    <property type="entry name" value="alpha/beta hydrolase"/>
    <property type="match status" value="1"/>
</dbReference>
<keyword evidence="5" id="KW-1185">Reference proteome</keyword>
<dbReference type="InterPro" id="IPR029058">
    <property type="entry name" value="AB_hydrolase_fold"/>
</dbReference>
<dbReference type="InterPro" id="IPR013094">
    <property type="entry name" value="AB_hydrolase_3"/>
</dbReference>
<organism evidence="4 5">
    <name type="scientific">Perkinsus olseni</name>
    <name type="common">Perkinsus atlanticus</name>
    <dbReference type="NCBI Taxonomy" id="32597"/>
    <lineage>
        <taxon>Eukaryota</taxon>
        <taxon>Sar</taxon>
        <taxon>Alveolata</taxon>
        <taxon>Perkinsozoa</taxon>
        <taxon>Perkinsea</taxon>
        <taxon>Perkinsida</taxon>
        <taxon>Perkinsidae</taxon>
        <taxon>Perkinsus</taxon>
    </lineage>
</organism>
<dbReference type="PANTHER" id="PTHR48081">
    <property type="entry name" value="AB HYDROLASE SUPERFAMILY PROTEIN C4A8.06C"/>
    <property type="match status" value="1"/>
</dbReference>
<evidence type="ECO:0000256" key="2">
    <source>
        <dbReference type="SAM" id="MobiDB-lite"/>
    </source>
</evidence>
<sequence length="415" mass="45919">MTTTHLYGTHKNVPSMPSQVSTSVPSVSSTDYDYSMSKRVAVKPAGRDSYDEWDIGDDSEFINAPDGRANKVRKSILAPWWLDDKRGSKAFGDITDVESDSDSEPATSLPPIHKRYRSRTELQYHVVPSSSLRQTWRAIKCPFGVIGAGVAGLIAPPKRRTWNRSFSASVRIIRSAGKNFPRNPSMMQYWPSERTATLKRQVSFKGPGNLHDNSDWLHALRDPASPVILYFHGGAFVLCTPGSVAYRPFITKCAYDSDSFICALNYSRPPETGLKEIIEEGIISYSYLINSLEIPPERVVVMGDSAGASLALSVLLQIRDRGRDPLPGGLVLLSPWADLSLTEDQLWCDNAYYDYLPVELIAKFAKLCADASGLSMDDPLASPGLAPSLDLKVPVYCTYGEVEILRSSAERLCRR</sequence>